<evidence type="ECO:0000313" key="3">
    <source>
        <dbReference type="Proteomes" id="UP000781932"/>
    </source>
</evidence>
<gene>
    <name evidence="2" type="ORF">CkaCkLH20_08994</name>
</gene>
<organism evidence="2 3">
    <name type="scientific">Colletotrichum karsti</name>
    <dbReference type="NCBI Taxonomy" id="1095194"/>
    <lineage>
        <taxon>Eukaryota</taxon>
        <taxon>Fungi</taxon>
        <taxon>Dikarya</taxon>
        <taxon>Ascomycota</taxon>
        <taxon>Pezizomycotina</taxon>
        <taxon>Sordariomycetes</taxon>
        <taxon>Hypocreomycetidae</taxon>
        <taxon>Glomerellales</taxon>
        <taxon>Glomerellaceae</taxon>
        <taxon>Colletotrichum</taxon>
        <taxon>Colletotrichum boninense species complex</taxon>
    </lineage>
</organism>
<name>A0A9P6I7P3_9PEZI</name>
<dbReference type="EMBL" id="JAATWM020000031">
    <property type="protein sequence ID" value="KAF9873535.1"/>
    <property type="molecule type" value="Genomic_DNA"/>
</dbReference>
<comment type="caution">
    <text evidence="2">The sequence shown here is derived from an EMBL/GenBank/DDBJ whole genome shotgun (WGS) entry which is preliminary data.</text>
</comment>
<dbReference type="RefSeq" id="XP_038742996.1">
    <property type="nucleotide sequence ID" value="XM_038891709.1"/>
</dbReference>
<dbReference type="GeneID" id="62164783"/>
<evidence type="ECO:0000256" key="1">
    <source>
        <dbReference type="SAM" id="MobiDB-lite"/>
    </source>
</evidence>
<evidence type="ECO:0000313" key="2">
    <source>
        <dbReference type="EMBL" id="KAF9873535.1"/>
    </source>
</evidence>
<feature type="region of interest" description="Disordered" evidence="1">
    <location>
        <begin position="151"/>
        <end position="174"/>
    </location>
</feature>
<dbReference type="AlphaFoldDB" id="A0A9P6I7P3"/>
<accession>A0A9P6I7P3</accession>
<keyword evidence="3" id="KW-1185">Reference proteome</keyword>
<proteinExistence type="predicted"/>
<feature type="compositionally biased region" description="Polar residues" evidence="1">
    <location>
        <begin position="151"/>
        <end position="168"/>
    </location>
</feature>
<reference evidence="2" key="2">
    <citation type="submission" date="2020-11" db="EMBL/GenBank/DDBJ databases">
        <title>Whole genome sequencing of Colletotrichum sp.</title>
        <authorList>
            <person name="Li H."/>
        </authorList>
    </citation>
    <scope>NUCLEOTIDE SEQUENCE</scope>
    <source>
        <strain evidence="2">CkLH20</strain>
    </source>
</reference>
<reference evidence="2" key="1">
    <citation type="submission" date="2020-03" db="EMBL/GenBank/DDBJ databases">
        <authorList>
            <person name="He L."/>
        </authorList>
    </citation>
    <scope>NUCLEOTIDE SEQUENCE</scope>
    <source>
        <strain evidence="2">CkLH20</strain>
    </source>
</reference>
<protein>
    <submittedName>
        <fullName evidence="2">Uncharacterized protein</fullName>
    </submittedName>
</protein>
<sequence length="174" mass="20358">MPPANLYASADSFVALGEDRCQLICLVAKLYKFIDYDGKAYALAKAHLTASYGRAFDSIVDVHIKPPNSAWRQMGPRLRHALLADSRQFRNALRLRELELTEYAGVVVFFDKFKRLVRELMPEMRYRTSKHVRRTMMNEDDAYWRKRFKQLSNEHTTRTSPKPRTMATSRARRV</sequence>
<dbReference type="Proteomes" id="UP000781932">
    <property type="component" value="Unassembled WGS sequence"/>
</dbReference>